<dbReference type="SUPFAM" id="SSF51556">
    <property type="entry name" value="Metallo-dependent hydrolases"/>
    <property type="match status" value="1"/>
</dbReference>
<protein>
    <submittedName>
        <fullName evidence="6">Phosphotriesterase-related protein</fullName>
    </submittedName>
</protein>
<evidence type="ECO:0000256" key="1">
    <source>
        <dbReference type="ARBA" id="ARBA00022723"/>
    </source>
</evidence>
<dbReference type="InterPro" id="IPR001559">
    <property type="entry name" value="Phosphotriesterase"/>
</dbReference>
<dbReference type="OrthoDB" id="105927at2"/>
<name>A0A1M5CJL3_9CLOT</name>
<keyword evidence="2" id="KW-0378">Hydrolase</keyword>
<feature type="binding site" evidence="4">
    <location>
        <position position="22"/>
    </location>
    <ligand>
        <name>Zn(2+)</name>
        <dbReference type="ChEBI" id="CHEBI:29105"/>
        <label>1</label>
    </ligand>
</feature>
<feature type="binding site" evidence="4">
    <location>
        <position position="24"/>
    </location>
    <ligand>
        <name>Zn(2+)</name>
        <dbReference type="ChEBI" id="CHEBI:29105"/>
        <label>1</label>
    </ligand>
</feature>
<evidence type="ECO:0000313" key="6">
    <source>
        <dbReference type="EMBL" id="SHF54955.1"/>
    </source>
</evidence>
<comment type="similarity">
    <text evidence="5">Belongs to the metallo-dependent hydrolases superfamily. Phosphotriesterase family.</text>
</comment>
<dbReference type="PROSITE" id="PS51347">
    <property type="entry name" value="PHOSPHOTRIESTERASE_2"/>
    <property type="match status" value="1"/>
</dbReference>
<feature type="binding site" description="via carbamate group" evidence="4">
    <location>
        <position position="147"/>
    </location>
    <ligand>
        <name>Zn(2+)</name>
        <dbReference type="ChEBI" id="CHEBI:29105"/>
        <label>1</label>
    </ligand>
</feature>
<sequence>MGKVMTVSGPVAASLLGYCQCHEHLLISKGTSFQINPALWMDDIDKSTEEVLKYKGAGGDTVIDAQPGGCNRMEEGLLEISERTGTHIISSTGFHKLMFYSDTHWIHRMPQDELYHFFREELEEGMYKEIDCGYPEKQTKIRAGIVKTALDREGLSPRYIKLFGAASQAAIDSEVPLMVHIEPGSEPKRLLEFLLEMGVWRHRIIFCHMDREIKEIDYYLSVLKEGITLEFDTIGRFHYHDDISELALIKEILDRGYSRQLLLSLDTTRERLTSYTPNGAGLTYLLCNFLPKLKKMGVSKEQILNVTVQNVQNIFMNEYGRDRYEQ</sequence>
<evidence type="ECO:0000256" key="3">
    <source>
        <dbReference type="PIRSR" id="PIRSR601559-50"/>
    </source>
</evidence>
<keyword evidence="7" id="KW-1185">Reference proteome</keyword>
<organism evidence="6 7">
    <name type="scientific">Lactonifactor longoviformis DSM 17459</name>
    <dbReference type="NCBI Taxonomy" id="1122155"/>
    <lineage>
        <taxon>Bacteria</taxon>
        <taxon>Bacillati</taxon>
        <taxon>Bacillota</taxon>
        <taxon>Clostridia</taxon>
        <taxon>Eubacteriales</taxon>
        <taxon>Clostridiaceae</taxon>
        <taxon>Lactonifactor</taxon>
    </lineage>
</organism>
<evidence type="ECO:0000256" key="2">
    <source>
        <dbReference type="ARBA" id="ARBA00022801"/>
    </source>
</evidence>
<dbReference type="GO" id="GO:0008270">
    <property type="term" value="F:zinc ion binding"/>
    <property type="evidence" value="ECO:0007669"/>
    <property type="project" value="InterPro"/>
</dbReference>
<feature type="modified residue" description="N6-carboxylysine" evidence="3 5">
    <location>
        <position position="147"/>
    </location>
</feature>
<dbReference type="Gene3D" id="3.20.20.140">
    <property type="entry name" value="Metal-dependent hydrolases"/>
    <property type="match status" value="1"/>
</dbReference>
<evidence type="ECO:0000313" key="7">
    <source>
        <dbReference type="Proteomes" id="UP000184245"/>
    </source>
</evidence>
<feature type="binding site" evidence="4">
    <location>
        <position position="208"/>
    </location>
    <ligand>
        <name>Zn(2+)</name>
        <dbReference type="ChEBI" id="CHEBI:29105"/>
        <label>2</label>
    </ligand>
</feature>
<dbReference type="InterPro" id="IPR032466">
    <property type="entry name" value="Metal_Hydrolase"/>
</dbReference>
<feature type="binding site" evidence="4">
    <location>
        <position position="266"/>
    </location>
    <ligand>
        <name>Zn(2+)</name>
        <dbReference type="ChEBI" id="CHEBI:29105"/>
        <label>1</label>
    </ligand>
</feature>
<reference evidence="6 7" key="1">
    <citation type="submission" date="2016-11" db="EMBL/GenBank/DDBJ databases">
        <authorList>
            <person name="Jaros S."/>
            <person name="Januszkiewicz K."/>
            <person name="Wedrychowicz H."/>
        </authorList>
    </citation>
    <scope>NUCLEOTIDE SEQUENCE [LARGE SCALE GENOMIC DNA]</scope>
    <source>
        <strain evidence="6 7">DSM 17459</strain>
    </source>
</reference>
<dbReference type="Proteomes" id="UP000184245">
    <property type="component" value="Unassembled WGS sequence"/>
</dbReference>
<proteinExistence type="inferred from homology"/>
<dbReference type="GO" id="GO:0016787">
    <property type="term" value="F:hydrolase activity"/>
    <property type="evidence" value="ECO:0007669"/>
    <property type="project" value="UniProtKB-KW"/>
</dbReference>
<dbReference type="RefSeq" id="WP_072854707.1">
    <property type="nucleotide sequence ID" value="NZ_FQVI01000041.1"/>
</dbReference>
<gene>
    <name evidence="6" type="ORF">SAMN02745158_04183</name>
</gene>
<dbReference type="Pfam" id="PF02126">
    <property type="entry name" value="PTE"/>
    <property type="match status" value="1"/>
</dbReference>
<dbReference type="PANTHER" id="PTHR10819">
    <property type="entry name" value="PHOSPHOTRIESTERASE-RELATED"/>
    <property type="match status" value="1"/>
</dbReference>
<dbReference type="STRING" id="1122155.SAMN02745158_04183"/>
<keyword evidence="1 4" id="KW-0479">Metal-binding</keyword>
<accession>A0A1M5CJL3</accession>
<dbReference type="AlphaFoldDB" id="A0A1M5CJL3"/>
<dbReference type="EMBL" id="FQVI01000041">
    <property type="protein sequence ID" value="SHF54955.1"/>
    <property type="molecule type" value="Genomic_DNA"/>
</dbReference>
<dbReference type="PANTHER" id="PTHR10819:SF3">
    <property type="entry name" value="PHOSPHOTRIESTERASE-RELATED PROTEIN"/>
    <property type="match status" value="1"/>
</dbReference>
<dbReference type="PIRSF" id="PIRSF016839">
    <property type="entry name" value="PhP"/>
    <property type="match status" value="1"/>
</dbReference>
<feature type="binding site" evidence="4">
    <location>
        <position position="180"/>
    </location>
    <ligand>
        <name>Zn(2+)</name>
        <dbReference type="ChEBI" id="CHEBI:29105"/>
        <label>2</label>
    </ligand>
</feature>
<evidence type="ECO:0000256" key="5">
    <source>
        <dbReference type="PROSITE-ProRule" id="PRU00679"/>
    </source>
</evidence>
<comment type="cofactor">
    <cofactor evidence="4">
        <name>a divalent metal cation</name>
        <dbReference type="ChEBI" id="CHEBI:60240"/>
    </cofactor>
    <text evidence="4">Binds 2 divalent metal cations per subunit.</text>
</comment>
<evidence type="ECO:0000256" key="4">
    <source>
        <dbReference type="PIRSR" id="PIRSR601559-51"/>
    </source>
</evidence>
<feature type="binding site" description="via carbamate group" evidence="4">
    <location>
        <position position="147"/>
    </location>
    <ligand>
        <name>Zn(2+)</name>
        <dbReference type="ChEBI" id="CHEBI:29105"/>
        <label>2</label>
    </ligand>
</feature>